<dbReference type="PANTHER" id="PTHR46925:SF2">
    <property type="entry name" value="G-PROTEIN COUPLED RECEPTOR TKR-1-RELATED"/>
    <property type="match status" value="1"/>
</dbReference>
<evidence type="ECO:0000256" key="9">
    <source>
        <dbReference type="ARBA" id="ARBA00023224"/>
    </source>
</evidence>
<evidence type="ECO:0000259" key="13">
    <source>
        <dbReference type="PROSITE" id="PS50262"/>
    </source>
</evidence>
<feature type="transmembrane region" description="Helical" evidence="12">
    <location>
        <begin position="175"/>
        <end position="197"/>
    </location>
</feature>
<dbReference type="PRINTS" id="PR00244">
    <property type="entry name" value="NEUROKININR"/>
</dbReference>
<feature type="compositionally biased region" description="Polar residues" evidence="11">
    <location>
        <begin position="436"/>
        <end position="452"/>
    </location>
</feature>
<dbReference type="InterPro" id="IPR000276">
    <property type="entry name" value="GPCR_Rhodpsn"/>
</dbReference>
<evidence type="ECO:0000256" key="5">
    <source>
        <dbReference type="ARBA" id="ARBA00022989"/>
    </source>
</evidence>
<dbReference type="InterPro" id="IPR017452">
    <property type="entry name" value="GPCR_Rhodpsn_7TM"/>
</dbReference>
<keyword evidence="9 10" id="KW-0807">Transducer</keyword>
<feature type="transmembrane region" description="Helical" evidence="12">
    <location>
        <begin position="283"/>
        <end position="307"/>
    </location>
</feature>
<evidence type="ECO:0000256" key="6">
    <source>
        <dbReference type="ARBA" id="ARBA00023040"/>
    </source>
</evidence>
<feature type="transmembrane region" description="Helical" evidence="12">
    <location>
        <begin position="97"/>
        <end position="122"/>
    </location>
</feature>
<feature type="transmembrane region" description="Helical" evidence="12">
    <location>
        <begin position="319"/>
        <end position="341"/>
    </location>
</feature>
<evidence type="ECO:0000256" key="12">
    <source>
        <dbReference type="SAM" id="Phobius"/>
    </source>
</evidence>
<evidence type="ECO:0000256" key="1">
    <source>
        <dbReference type="ARBA" id="ARBA00004651"/>
    </source>
</evidence>
<comment type="similarity">
    <text evidence="2 10">Belongs to the G-protein coupled receptor 1 family.</text>
</comment>
<gene>
    <name evidence="14" type="ORF">Zmor_000030</name>
</gene>
<keyword evidence="6 10" id="KW-0297">G-protein coupled receptor</keyword>
<evidence type="ECO:0000313" key="15">
    <source>
        <dbReference type="Proteomes" id="UP001168821"/>
    </source>
</evidence>
<keyword evidence="15" id="KW-1185">Reference proteome</keyword>
<evidence type="ECO:0000256" key="8">
    <source>
        <dbReference type="ARBA" id="ARBA00023170"/>
    </source>
</evidence>
<feature type="transmembrane region" description="Helical" evidence="12">
    <location>
        <begin position="61"/>
        <end position="85"/>
    </location>
</feature>
<dbReference type="AlphaFoldDB" id="A0AA38J3H7"/>
<comment type="caution">
    <text evidence="14">The sequence shown here is derived from an EMBL/GenBank/DDBJ whole genome shotgun (WGS) entry which is preliminary data.</text>
</comment>
<dbReference type="PRINTS" id="PR00237">
    <property type="entry name" value="GPCRRHODOPSN"/>
</dbReference>
<keyword evidence="5 12" id="KW-1133">Transmembrane helix</keyword>
<organism evidence="14 15">
    <name type="scientific">Zophobas morio</name>
    <dbReference type="NCBI Taxonomy" id="2755281"/>
    <lineage>
        <taxon>Eukaryota</taxon>
        <taxon>Metazoa</taxon>
        <taxon>Ecdysozoa</taxon>
        <taxon>Arthropoda</taxon>
        <taxon>Hexapoda</taxon>
        <taxon>Insecta</taxon>
        <taxon>Pterygota</taxon>
        <taxon>Neoptera</taxon>
        <taxon>Endopterygota</taxon>
        <taxon>Coleoptera</taxon>
        <taxon>Polyphaga</taxon>
        <taxon>Cucujiformia</taxon>
        <taxon>Tenebrionidae</taxon>
        <taxon>Zophobas</taxon>
    </lineage>
</organism>
<evidence type="ECO:0000256" key="7">
    <source>
        <dbReference type="ARBA" id="ARBA00023136"/>
    </source>
</evidence>
<keyword evidence="8 10" id="KW-0675">Receptor</keyword>
<keyword evidence="7 12" id="KW-0472">Membrane</keyword>
<dbReference type="PANTHER" id="PTHR46925">
    <property type="entry name" value="G-PROTEIN COUPLED RECEPTOR TKR-1-RELATED"/>
    <property type="match status" value="1"/>
</dbReference>
<feature type="region of interest" description="Disordered" evidence="11">
    <location>
        <begin position="1"/>
        <end position="22"/>
    </location>
</feature>
<evidence type="ECO:0000256" key="11">
    <source>
        <dbReference type="SAM" id="MobiDB-lite"/>
    </source>
</evidence>
<keyword evidence="3" id="KW-1003">Cell membrane</keyword>
<comment type="subcellular location">
    <subcellularLocation>
        <location evidence="1">Cell membrane</location>
        <topology evidence="1">Multi-pass membrane protein</topology>
    </subcellularLocation>
</comment>
<accession>A0AA38J3H7</accession>
<dbReference type="GO" id="GO:0005886">
    <property type="term" value="C:plasma membrane"/>
    <property type="evidence" value="ECO:0007669"/>
    <property type="project" value="UniProtKB-SubCell"/>
</dbReference>
<dbReference type="PROSITE" id="PS50262">
    <property type="entry name" value="G_PROTEIN_RECEP_F1_2"/>
    <property type="match status" value="1"/>
</dbReference>
<proteinExistence type="inferred from homology"/>
<feature type="region of interest" description="Disordered" evidence="11">
    <location>
        <begin position="368"/>
        <end position="452"/>
    </location>
</feature>
<name>A0AA38J3H7_9CUCU</name>
<evidence type="ECO:0000256" key="4">
    <source>
        <dbReference type="ARBA" id="ARBA00022692"/>
    </source>
</evidence>
<dbReference type="PROSITE" id="PS00237">
    <property type="entry name" value="G_PROTEIN_RECEP_F1_1"/>
    <property type="match status" value="1"/>
</dbReference>
<dbReference type="InterPro" id="IPR001681">
    <property type="entry name" value="Neurokn_rcpt"/>
</dbReference>
<evidence type="ECO:0000313" key="14">
    <source>
        <dbReference type="EMBL" id="KAJ3664467.1"/>
    </source>
</evidence>
<evidence type="ECO:0000256" key="2">
    <source>
        <dbReference type="ARBA" id="ARBA00010663"/>
    </source>
</evidence>
<dbReference type="GO" id="GO:0004995">
    <property type="term" value="F:tachykinin receptor activity"/>
    <property type="evidence" value="ECO:0007669"/>
    <property type="project" value="InterPro"/>
</dbReference>
<dbReference type="Proteomes" id="UP001168821">
    <property type="component" value="Unassembled WGS sequence"/>
</dbReference>
<feature type="domain" description="G-protein coupled receptors family 1 profile" evidence="13">
    <location>
        <begin position="77"/>
        <end position="339"/>
    </location>
</feature>
<feature type="transmembrane region" description="Helical" evidence="12">
    <location>
        <begin position="128"/>
        <end position="154"/>
    </location>
</feature>
<dbReference type="FunFam" id="1.20.1070.10:FF:000291">
    <property type="entry name" value="Predicted protein"/>
    <property type="match status" value="1"/>
</dbReference>
<dbReference type="CDD" id="cd15390">
    <property type="entry name" value="7tmA_TACR"/>
    <property type="match status" value="1"/>
</dbReference>
<dbReference type="EMBL" id="JALNTZ010000001">
    <property type="protein sequence ID" value="KAJ3664467.1"/>
    <property type="molecule type" value="Genomic_DNA"/>
</dbReference>
<dbReference type="Pfam" id="PF00001">
    <property type="entry name" value="7tm_1"/>
    <property type="match status" value="1"/>
</dbReference>
<feature type="compositionally biased region" description="Polar residues" evidence="11">
    <location>
        <begin position="1"/>
        <end position="17"/>
    </location>
</feature>
<sequence>MNNPVQESFNARMSATAESPEEVEGVNGTFQGFDYGLLVPISSNVPEPDTGENLMPIWVKVLWTIIFLGMILVATGGNCIVIWIVTAHRRMRTVTNYFLVNLSMADLLLTTFNCIFNFSYMIQRDWPFGSLYCIISNFIANATVAASVFTLTGISCDRYLAIVHPLQPRMSKKSSLIAITVIWLASMAVAFPCLLYSTTITNKYKGKERTGCILIWPDGKVVGSHFDFAYQMIFIIITYVIPVTLMSFSYTIMGKELWGSRSIGEMTQRQIDSIRSKRKVVKMFILIVFIFAICWLPYHGYFLYVYYDTDIIFSKYTQHVYLAFYWFAMSNAMVNPLIYYWMNARFRQYFKTAICGWKKCIFHKKCKGDDSSITERPSHSFGKSGYGGSRKSRRGNRNQDDSPMKVGTNETPPPTPKNQNDEDKANSSKNNRRSWIRSSFQNESKKTITVNL</sequence>
<protein>
    <recommendedName>
        <fullName evidence="13">G-protein coupled receptors family 1 profile domain-containing protein</fullName>
    </recommendedName>
</protein>
<dbReference type="Gene3D" id="1.20.1070.10">
    <property type="entry name" value="Rhodopsin 7-helix transmembrane proteins"/>
    <property type="match status" value="1"/>
</dbReference>
<keyword evidence="4 10" id="KW-0812">Transmembrane</keyword>
<reference evidence="14" key="1">
    <citation type="journal article" date="2023" name="G3 (Bethesda)">
        <title>Whole genome assemblies of Zophobas morio and Tenebrio molitor.</title>
        <authorList>
            <person name="Kaur S."/>
            <person name="Stinson S.A."/>
            <person name="diCenzo G.C."/>
        </authorList>
    </citation>
    <scope>NUCLEOTIDE SEQUENCE</scope>
    <source>
        <strain evidence="14">QUZm001</strain>
    </source>
</reference>
<feature type="transmembrane region" description="Helical" evidence="12">
    <location>
        <begin position="228"/>
        <end position="252"/>
    </location>
</feature>
<evidence type="ECO:0000256" key="10">
    <source>
        <dbReference type="RuleBase" id="RU000688"/>
    </source>
</evidence>
<dbReference type="SUPFAM" id="SSF81321">
    <property type="entry name" value="Family A G protein-coupled receptor-like"/>
    <property type="match status" value="1"/>
</dbReference>
<evidence type="ECO:0000256" key="3">
    <source>
        <dbReference type="ARBA" id="ARBA00022475"/>
    </source>
</evidence>